<sequence>MTESIKGRPLWRLVFDADGDVDEATLAELRDGVGAEGITDLVLFSHGWNNDEAAAESLYARWFGLLADQLDPDRKVGFVGIRWPSQLWRDEPIPDFDDAPAGNGGGAAALDERAVTVAGPATIDPAELRDLKDMFPDGSEHLDAIAALLEQPPTAERAGKMFEELRKFNAATKTGFDDGEEDKPVQVPGMLDEQRPPVDVFNKFADRLADGGVQFGNGGGGEAGLGDLGSKIWHGAKEVLRQLSYWKMKNRAGVVGKKGLGPAIDGLVGAHPNLRIHLVGHSFGARLVSFALDGIADRTPSAVKSVTLLQGAFSRFTFTKGLPFRDGDGALVGRLARIDGPMAVCFSSHDKALGTFYPLASLTAGEDAAGVEDPLARWRAMGALGAFRTDILPLDDEGTTYPFQPGQILSLDSSDVVAKEDGPSGAHSDIFHKELSWVAATAGKMNSA</sequence>
<dbReference type="STRING" id="43304.GCA_001403655_03727"/>
<keyword evidence="1" id="KW-0808">Transferase</keyword>
<protein>
    <submittedName>
        <fullName evidence="1">Serine-threonine protein kinase</fullName>
    </submittedName>
</protein>
<dbReference type="SUPFAM" id="SSF53474">
    <property type="entry name" value="alpha/beta-Hydrolases"/>
    <property type="match status" value="1"/>
</dbReference>
<proteinExistence type="predicted"/>
<reference evidence="2" key="1">
    <citation type="submission" date="2016-06" db="EMBL/GenBank/DDBJ databases">
        <authorList>
            <person name="Sutton G."/>
            <person name="Brinkac L."/>
            <person name="Sanka R."/>
            <person name="Adams M."/>
            <person name="Lau E."/>
            <person name="Mehaffy C."/>
            <person name="Tameris M."/>
            <person name="Hatherill M."/>
            <person name="Hanekom W."/>
            <person name="Mahomed H."/>
            <person name="Mcshane H."/>
        </authorList>
    </citation>
    <scope>NUCLEOTIDE SEQUENCE [LARGE SCALE GENOMIC DNA]</scope>
    <source>
        <strain evidence="2">852002-51209_SCH5440388</strain>
    </source>
</reference>
<comment type="caution">
    <text evidence="1">The sequence shown here is derived from an EMBL/GenBank/DDBJ whole genome shotgun (WGS) entry which is preliminary data.</text>
</comment>
<dbReference type="RefSeq" id="WP_064934513.1">
    <property type="nucleotide sequence ID" value="NZ_LZSO01000033.1"/>
</dbReference>
<dbReference type="Proteomes" id="UP000093902">
    <property type="component" value="Unassembled WGS sequence"/>
</dbReference>
<dbReference type="InterPro" id="IPR029058">
    <property type="entry name" value="AB_hydrolase_fold"/>
</dbReference>
<dbReference type="OrthoDB" id="280053at2"/>
<accession>A0A1A0QWV0</accession>
<dbReference type="AlphaFoldDB" id="A0A1A0QWV0"/>
<keyword evidence="1" id="KW-0418">Kinase</keyword>
<evidence type="ECO:0000313" key="1">
    <source>
        <dbReference type="EMBL" id="OBB26631.1"/>
    </source>
</evidence>
<evidence type="ECO:0000313" key="2">
    <source>
        <dbReference type="Proteomes" id="UP000093902"/>
    </source>
</evidence>
<name>A0A1A0QWV0_MYCPR</name>
<dbReference type="GO" id="GO:0016301">
    <property type="term" value="F:kinase activity"/>
    <property type="evidence" value="ECO:0007669"/>
    <property type="project" value="UniProtKB-KW"/>
</dbReference>
<dbReference type="EMBL" id="LZSO01000033">
    <property type="protein sequence ID" value="OBB26631.1"/>
    <property type="molecule type" value="Genomic_DNA"/>
</dbReference>
<organism evidence="1 2">
    <name type="scientific">Mycolicibacterium peregrinum</name>
    <name type="common">Mycobacterium peregrinum</name>
    <dbReference type="NCBI Taxonomy" id="43304"/>
    <lineage>
        <taxon>Bacteria</taxon>
        <taxon>Bacillati</taxon>
        <taxon>Actinomycetota</taxon>
        <taxon>Actinomycetes</taxon>
        <taxon>Mycobacteriales</taxon>
        <taxon>Mycobacteriaceae</taxon>
        <taxon>Mycolicibacterium</taxon>
    </lineage>
</organism>
<gene>
    <name evidence="1" type="ORF">A5792_26790</name>
</gene>